<evidence type="ECO:0000313" key="3">
    <source>
        <dbReference type="Proteomes" id="UP000244722"/>
    </source>
</evidence>
<name>A0A2T6ZWY3_TUBBO</name>
<comment type="caution">
    <text evidence="2">The sequence shown here is derived from an EMBL/GenBank/DDBJ whole genome shotgun (WGS) entry which is preliminary data.</text>
</comment>
<dbReference type="EMBL" id="NESQ01000076">
    <property type="protein sequence ID" value="PUU79997.1"/>
    <property type="molecule type" value="Genomic_DNA"/>
</dbReference>
<dbReference type="AlphaFoldDB" id="A0A2T6ZWY3"/>
<accession>A0A2T6ZWY3</accession>
<gene>
    <name evidence="2" type="ORF">B9Z19DRAFT_1063797</name>
</gene>
<protein>
    <submittedName>
        <fullName evidence="2">Uncharacterized protein</fullName>
    </submittedName>
</protein>
<proteinExistence type="predicted"/>
<keyword evidence="3" id="KW-1185">Reference proteome</keyword>
<evidence type="ECO:0000313" key="2">
    <source>
        <dbReference type="EMBL" id="PUU79997.1"/>
    </source>
</evidence>
<evidence type="ECO:0000256" key="1">
    <source>
        <dbReference type="SAM" id="MobiDB-lite"/>
    </source>
</evidence>
<organism evidence="2 3">
    <name type="scientific">Tuber borchii</name>
    <name type="common">White truffle</name>
    <dbReference type="NCBI Taxonomy" id="42251"/>
    <lineage>
        <taxon>Eukaryota</taxon>
        <taxon>Fungi</taxon>
        <taxon>Dikarya</taxon>
        <taxon>Ascomycota</taxon>
        <taxon>Pezizomycotina</taxon>
        <taxon>Pezizomycetes</taxon>
        <taxon>Pezizales</taxon>
        <taxon>Tuberaceae</taxon>
        <taxon>Tuber</taxon>
    </lineage>
</organism>
<sequence>MAWAIKKVIGNIAITAWHLLTELEVKNQRIMYLERQLEITKEHRVRNRTRITTDGTAWVDRDDIQYFFAEQVQGQQRTVEQRHQNLINLIAGRKERLQECQQKRKDAEILEGEGCLLKRRKTGSQLKEKESWLRQQIHEAETRLRSLELHIGDLQSKNAERAVDRNAWDFKGSTSSVGGIHEGTHIMLEDDPDWDRNEVNTTPTPAPYDVLI</sequence>
<dbReference type="Proteomes" id="UP000244722">
    <property type="component" value="Unassembled WGS sequence"/>
</dbReference>
<feature type="region of interest" description="Disordered" evidence="1">
    <location>
        <begin position="190"/>
        <end position="212"/>
    </location>
</feature>
<reference evidence="2 3" key="1">
    <citation type="submission" date="2017-04" db="EMBL/GenBank/DDBJ databases">
        <title>Draft genome sequence of Tuber borchii Vittad., a whitish edible truffle.</title>
        <authorList>
            <consortium name="DOE Joint Genome Institute"/>
            <person name="Murat C."/>
            <person name="Kuo A."/>
            <person name="Barry K.W."/>
            <person name="Clum A."/>
            <person name="Dockter R.B."/>
            <person name="Fauchery L."/>
            <person name="Iotti M."/>
            <person name="Kohler A."/>
            <person name="Labutti K."/>
            <person name="Lindquist E.A."/>
            <person name="Lipzen A."/>
            <person name="Ohm R.A."/>
            <person name="Wang M."/>
            <person name="Grigoriev I.V."/>
            <person name="Zambonelli A."/>
            <person name="Martin F.M."/>
        </authorList>
    </citation>
    <scope>NUCLEOTIDE SEQUENCE [LARGE SCALE GENOMIC DNA]</scope>
    <source>
        <strain evidence="2 3">Tbo3840</strain>
    </source>
</reference>